<evidence type="ECO:0000256" key="8">
    <source>
        <dbReference type="ARBA" id="ARBA00040132"/>
    </source>
</evidence>
<keyword evidence="4 14" id="KW-0560">Oxidoreductase</keyword>
<dbReference type="PANTHER" id="PTHR43616:SF5">
    <property type="entry name" value="GLYCEROL DEHYDROGENASE 1"/>
    <property type="match status" value="1"/>
</dbReference>
<dbReference type="Gene3D" id="3.40.50.1970">
    <property type="match status" value="1"/>
</dbReference>
<evidence type="ECO:0000256" key="7">
    <source>
        <dbReference type="ARBA" id="ARBA00039147"/>
    </source>
</evidence>
<feature type="binding site" evidence="10">
    <location>
        <position position="176"/>
    </location>
    <ligand>
        <name>glycerol</name>
        <dbReference type="ChEBI" id="CHEBI:17754"/>
    </ligand>
</feature>
<keyword evidence="10" id="KW-0862">Zinc</keyword>
<feature type="domain" description="Alcohol dehydrogenase iron-type/glycerol dehydrogenase GldA" evidence="13">
    <location>
        <begin position="13"/>
        <end position="158"/>
    </location>
</feature>
<dbReference type="SUPFAM" id="SSF56796">
    <property type="entry name" value="Dehydroquinate synthase-like"/>
    <property type="match status" value="1"/>
</dbReference>
<feature type="binding site" evidence="12">
    <location>
        <position position="136"/>
    </location>
    <ligand>
        <name>NAD(+)</name>
        <dbReference type="ChEBI" id="CHEBI:57540"/>
    </ligand>
</feature>
<dbReference type="GO" id="GO:0005829">
    <property type="term" value="C:cytosol"/>
    <property type="evidence" value="ECO:0007669"/>
    <property type="project" value="TreeGrafter"/>
</dbReference>
<keyword evidence="3" id="KW-0319">Glycerol metabolism</keyword>
<evidence type="ECO:0000256" key="12">
    <source>
        <dbReference type="PIRSR" id="PIRSR000112-3"/>
    </source>
</evidence>
<dbReference type="EMBL" id="AEQR01000002">
    <property type="protein sequence ID" value="EFW00285.1"/>
    <property type="molecule type" value="Genomic_DNA"/>
</dbReference>
<evidence type="ECO:0000256" key="5">
    <source>
        <dbReference type="ARBA" id="ARBA00023027"/>
    </source>
</evidence>
<accession>E7S7Y1</accession>
<comment type="cofactor">
    <cofactor evidence="10">
        <name>Zn(2+)</name>
        <dbReference type="ChEBI" id="CHEBI:29105"/>
    </cofactor>
    <text evidence="10">Binds 1 zinc ion per subunit.</text>
</comment>
<comment type="caution">
    <text evidence="14">The sequence shown here is derived from an EMBL/GenBank/DDBJ whole genome shotgun (WGS) entry which is preliminary data.</text>
</comment>
<organism evidence="14 15">
    <name type="scientific">Streptococcus australis ATCC 700641</name>
    <dbReference type="NCBI Taxonomy" id="888833"/>
    <lineage>
        <taxon>Bacteria</taxon>
        <taxon>Bacillati</taxon>
        <taxon>Bacillota</taxon>
        <taxon>Bacilli</taxon>
        <taxon>Lactobacillales</taxon>
        <taxon>Streptococcaceae</taxon>
        <taxon>Streptococcus</taxon>
    </lineage>
</organism>
<dbReference type="InterPro" id="IPR016205">
    <property type="entry name" value="Glycerol_DH"/>
</dbReference>
<dbReference type="GO" id="GO:0015980">
    <property type="term" value="P:energy derivation by oxidation of organic compounds"/>
    <property type="evidence" value="ECO:0007669"/>
    <property type="project" value="UniProtKB-ARBA"/>
</dbReference>
<evidence type="ECO:0000256" key="6">
    <source>
        <dbReference type="ARBA" id="ARBA00037918"/>
    </source>
</evidence>
<dbReference type="NCBIfam" id="NF006941">
    <property type="entry name" value="PRK09423.1"/>
    <property type="match status" value="1"/>
</dbReference>
<dbReference type="Pfam" id="PF00465">
    <property type="entry name" value="Fe-ADH"/>
    <property type="match status" value="1"/>
</dbReference>
<keyword evidence="2 10" id="KW-0479">Metal-binding</keyword>
<evidence type="ECO:0000256" key="2">
    <source>
        <dbReference type="ARBA" id="ARBA00022723"/>
    </source>
</evidence>
<feature type="binding site" evidence="11">
    <location>
        <position position="126"/>
    </location>
    <ligand>
        <name>glycerol</name>
        <dbReference type="ChEBI" id="CHEBI:17754"/>
    </ligand>
</feature>
<evidence type="ECO:0000313" key="14">
    <source>
        <dbReference type="EMBL" id="EFW00285.1"/>
    </source>
</evidence>
<feature type="binding site" evidence="10">
    <location>
        <position position="277"/>
    </location>
    <ligand>
        <name>glycerol</name>
        <dbReference type="ChEBI" id="CHEBI:17754"/>
    </ligand>
</feature>
<dbReference type="InterPro" id="IPR001670">
    <property type="entry name" value="ADH_Fe/GldA"/>
</dbReference>
<dbReference type="PIRSF" id="PIRSF000112">
    <property type="entry name" value="Glycerol_dehydrogenase"/>
    <property type="match status" value="1"/>
</dbReference>
<evidence type="ECO:0000256" key="11">
    <source>
        <dbReference type="PIRSR" id="PIRSR000112-2"/>
    </source>
</evidence>
<dbReference type="GO" id="GO:0046872">
    <property type="term" value="F:metal ion binding"/>
    <property type="evidence" value="ECO:0007669"/>
    <property type="project" value="UniProtKB-KW"/>
</dbReference>
<evidence type="ECO:0000256" key="10">
    <source>
        <dbReference type="PIRSR" id="PIRSR000112-1"/>
    </source>
</evidence>
<dbReference type="InterPro" id="IPR018211">
    <property type="entry name" value="ADH_Fe_CS"/>
</dbReference>
<reference evidence="14 15" key="1">
    <citation type="submission" date="2010-12" db="EMBL/GenBank/DDBJ databases">
        <authorList>
            <person name="Muzny D."/>
            <person name="Qin X."/>
            <person name="Deng J."/>
            <person name="Jiang H."/>
            <person name="Liu Y."/>
            <person name="Qu J."/>
            <person name="Song X.-Z."/>
            <person name="Zhang L."/>
            <person name="Thornton R."/>
            <person name="Coyle M."/>
            <person name="Francisco L."/>
            <person name="Jackson L."/>
            <person name="Javaid M."/>
            <person name="Korchina V."/>
            <person name="Kovar C."/>
            <person name="Mata R."/>
            <person name="Mathew T."/>
            <person name="Ngo R."/>
            <person name="Nguyen L."/>
            <person name="Nguyen N."/>
            <person name="Okwuonu G."/>
            <person name="Ongeri F."/>
            <person name="Pham C."/>
            <person name="Simmons D."/>
            <person name="Wilczek-Boney K."/>
            <person name="Hale W."/>
            <person name="Jakkamsetti A."/>
            <person name="Pham P."/>
            <person name="Ruth R."/>
            <person name="San Lucas F."/>
            <person name="Warren J."/>
            <person name="Zhang J."/>
            <person name="Zhao Z."/>
            <person name="Zhou C."/>
            <person name="Zhu D."/>
            <person name="Lee S."/>
            <person name="Bess C."/>
            <person name="Blankenburg K."/>
            <person name="Forbes L."/>
            <person name="Fu Q."/>
            <person name="Gubbala S."/>
            <person name="Hirani K."/>
            <person name="Jayaseelan J.C."/>
            <person name="Lara F."/>
            <person name="Munidasa M."/>
            <person name="Palculict T."/>
            <person name="Patil S."/>
            <person name="Pu L.-L."/>
            <person name="Saada N."/>
            <person name="Tang L."/>
            <person name="Weissenberger G."/>
            <person name="Zhu Y."/>
            <person name="Hemphill L."/>
            <person name="Shang Y."/>
            <person name="Youmans B."/>
            <person name="Ayvaz T."/>
            <person name="Ross M."/>
            <person name="Santibanez J."/>
            <person name="Aqrawi P."/>
            <person name="Gross S."/>
            <person name="Joshi V."/>
            <person name="Fowler G."/>
            <person name="Nazareth L."/>
            <person name="Reid J."/>
            <person name="Worley K."/>
            <person name="Petrosino J."/>
            <person name="Highlander S."/>
            <person name="Gibbs R."/>
        </authorList>
    </citation>
    <scope>NUCLEOTIDE SEQUENCE [LARGE SCALE GENOMIC DNA]</scope>
    <source>
        <strain evidence="14 15">ATCC 700641</strain>
    </source>
</reference>
<feature type="binding site" evidence="12">
    <location>
        <position position="42"/>
    </location>
    <ligand>
        <name>NAD(+)</name>
        <dbReference type="ChEBI" id="CHEBI:57540"/>
    </ligand>
</feature>
<protein>
    <recommendedName>
        <fullName evidence="8">Glycerol dehydrogenase</fullName>
        <ecNumber evidence="7">1.1.1.6</ecNumber>
    </recommendedName>
</protein>
<dbReference type="PROSITE" id="PS00060">
    <property type="entry name" value="ADH_IRON_2"/>
    <property type="match status" value="1"/>
</dbReference>
<feature type="binding site" evidence="12">
    <location>
        <position position="130"/>
    </location>
    <ligand>
        <name>NAD(+)</name>
        <dbReference type="ChEBI" id="CHEBI:57540"/>
    </ligand>
</feature>
<evidence type="ECO:0000313" key="15">
    <source>
        <dbReference type="Proteomes" id="UP000002814"/>
    </source>
</evidence>
<evidence type="ECO:0000256" key="3">
    <source>
        <dbReference type="ARBA" id="ARBA00022798"/>
    </source>
</evidence>
<dbReference type="CDD" id="cd08170">
    <property type="entry name" value="GlyDH"/>
    <property type="match status" value="1"/>
</dbReference>
<comment type="similarity">
    <text evidence="1">Belongs to the iron-containing alcohol dehydrogenase family.</text>
</comment>
<evidence type="ECO:0000256" key="9">
    <source>
        <dbReference type="ARBA" id="ARBA00049006"/>
    </source>
</evidence>
<dbReference type="GO" id="GO:0019563">
    <property type="term" value="P:glycerol catabolic process"/>
    <property type="evidence" value="ECO:0007669"/>
    <property type="project" value="UniProtKB-ARBA"/>
</dbReference>
<comment type="catalytic activity">
    <reaction evidence="9">
        <text>glycerol + NAD(+) = dihydroxyacetone + NADH + H(+)</text>
        <dbReference type="Rhea" id="RHEA:13769"/>
        <dbReference type="ChEBI" id="CHEBI:15378"/>
        <dbReference type="ChEBI" id="CHEBI:16016"/>
        <dbReference type="ChEBI" id="CHEBI:17754"/>
        <dbReference type="ChEBI" id="CHEBI:57540"/>
        <dbReference type="ChEBI" id="CHEBI:57945"/>
        <dbReference type="EC" id="1.1.1.6"/>
    </reaction>
</comment>
<dbReference type="GO" id="GO:0008888">
    <property type="term" value="F:glycerol dehydrogenase (NAD+) activity"/>
    <property type="evidence" value="ECO:0007669"/>
    <property type="project" value="UniProtKB-EC"/>
</dbReference>
<feature type="binding site" evidence="12">
    <location>
        <begin position="121"/>
        <end position="124"/>
    </location>
    <ligand>
        <name>NAD(+)</name>
        <dbReference type="ChEBI" id="CHEBI:57540"/>
    </ligand>
</feature>
<comment type="pathway">
    <text evidence="6">Polyol metabolism; glycerol fermentation; glycerone phosphate from glycerol (oxidative route): step 1/2.</text>
</comment>
<name>E7S7Y1_9STRE</name>
<dbReference type="FunFam" id="3.40.50.1970:FF:000005">
    <property type="entry name" value="Glycerol dehydrogenase"/>
    <property type="match status" value="1"/>
</dbReference>
<gene>
    <name evidence="14" type="primary">gldA</name>
    <name evidence="14" type="ORF">HMPREF9421_0114</name>
</gene>
<feature type="binding site" evidence="12">
    <location>
        <begin position="99"/>
        <end position="103"/>
    </location>
    <ligand>
        <name>NAD(+)</name>
        <dbReference type="ChEBI" id="CHEBI:57540"/>
    </ligand>
</feature>
<keyword evidence="15" id="KW-1185">Reference proteome</keyword>
<dbReference type="HOGENOM" id="CLU_044754_1_0_9"/>
<dbReference type="Proteomes" id="UP000002814">
    <property type="component" value="Unassembled WGS sequence"/>
</dbReference>
<proteinExistence type="inferred from homology"/>
<evidence type="ECO:0000256" key="4">
    <source>
        <dbReference type="ARBA" id="ARBA00023002"/>
    </source>
</evidence>
<feature type="binding site" evidence="12">
    <location>
        <position position="132"/>
    </location>
    <ligand>
        <name>NAD(+)</name>
        <dbReference type="ChEBI" id="CHEBI:57540"/>
    </ligand>
</feature>
<evidence type="ECO:0000259" key="13">
    <source>
        <dbReference type="Pfam" id="PF00465"/>
    </source>
</evidence>
<dbReference type="PANTHER" id="PTHR43616">
    <property type="entry name" value="GLYCEROL DEHYDROGENASE"/>
    <property type="match status" value="1"/>
</dbReference>
<sequence length="369" mass="39838">MIKEECMRNFASPSRYIQGENALFENAKPILELGSHPVLLCDSVVYDIVGERFEKYLLRYGFTVLPVFFNGEASDNEINRVVSLAEENGCDLVIGLGGGKTIDSAKAIADLLKSPVVIAPTIASTDAPVSALSVIYTDEGAFARYIFYSKNPELVLVDSKVISQAPKRLLASGIADGLATWVEARAVMQANGKTMLGKHQTLAGVAIAQRCEEILFADGLQAVAACEAKVVTPALENIIEANTLLSGIGFESGGLAAAHAIHNGFTALTGDIHHLTHGEKVAYGTLVQLFLENRPKEELNKYIHFYQQIGMPTTLKEMHLENASYEDLLKVGQQATIEGETIHQMPFKVQASDIAQAIVAVDAYVKSLG</sequence>
<keyword evidence="5 12" id="KW-0520">NAD</keyword>
<dbReference type="EC" id="1.1.1.6" evidence="7"/>
<dbReference type="eggNOG" id="COG0371">
    <property type="taxonomic scope" value="Bacteria"/>
</dbReference>
<dbReference type="Gene3D" id="1.20.1090.10">
    <property type="entry name" value="Dehydroquinate synthase-like - alpha domain"/>
    <property type="match status" value="1"/>
</dbReference>
<dbReference type="AlphaFoldDB" id="E7S7Y1"/>
<feature type="binding site" evidence="10">
    <location>
        <position position="259"/>
    </location>
    <ligand>
        <name>glycerol</name>
        <dbReference type="ChEBI" id="CHEBI:17754"/>
    </ligand>
</feature>
<evidence type="ECO:0000256" key="1">
    <source>
        <dbReference type="ARBA" id="ARBA00007358"/>
    </source>
</evidence>